<gene>
    <name evidence="1" type="ORF">Hyperionvirus22_32</name>
</gene>
<dbReference type="EMBL" id="MK072404">
    <property type="protein sequence ID" value="AYV84331.1"/>
    <property type="molecule type" value="Genomic_DNA"/>
</dbReference>
<organism evidence="1">
    <name type="scientific">Hyperionvirus sp</name>
    <dbReference type="NCBI Taxonomy" id="2487770"/>
    <lineage>
        <taxon>Viruses</taxon>
        <taxon>Varidnaviria</taxon>
        <taxon>Bamfordvirae</taxon>
        <taxon>Nucleocytoviricota</taxon>
        <taxon>Megaviricetes</taxon>
        <taxon>Imitervirales</taxon>
        <taxon>Mimiviridae</taxon>
        <taxon>Klosneuvirinae</taxon>
    </lineage>
</organism>
<accession>A0A3G5ADI7</accession>
<proteinExistence type="predicted"/>
<sequence>MAESKRASVSIVATTKKRNYIINFPALGKRRGHEKKKRTLPPEPPVAAAAAAEDEHSILVDGVHISCTQSNRKLEIQVVLPTSTRILDFYFRLLYRTSEKGFPNPTGLKLFGHSSPTKEVLETATAIKTIQDYVYSHTKNRAAGNALMDNPNVLCICVGDGIGPATGYLAAASTKWKVKSIDPQMSVEWETDSKIPTLQCIRNKVELVDFGEDSKGDVCFIISVHGHANFDELYKRMLTYKRVIALSIPCCPHITHHVTGVPPTLSFDEFEIPSPMRKILLWDTSPTENF</sequence>
<protein>
    <submittedName>
        <fullName evidence="1">Uncharacterized protein</fullName>
    </submittedName>
</protein>
<evidence type="ECO:0000313" key="1">
    <source>
        <dbReference type="EMBL" id="AYV84331.1"/>
    </source>
</evidence>
<reference evidence="1" key="1">
    <citation type="submission" date="2018-10" db="EMBL/GenBank/DDBJ databases">
        <title>Hidden diversity of soil giant viruses.</title>
        <authorList>
            <person name="Schulz F."/>
            <person name="Alteio L."/>
            <person name="Goudeau D."/>
            <person name="Ryan E.M."/>
            <person name="Malmstrom R.R."/>
            <person name="Blanchard J."/>
            <person name="Woyke T."/>
        </authorList>
    </citation>
    <scope>NUCLEOTIDE SEQUENCE</scope>
    <source>
        <strain evidence="1">HYV1</strain>
    </source>
</reference>
<name>A0A3G5ADI7_9VIRU</name>